<comment type="cofactor">
    <cofactor evidence="7">
        <name>Mg(2+)</name>
        <dbReference type="ChEBI" id="CHEBI:18420"/>
    </cofactor>
</comment>
<dbReference type="GO" id="GO:0016780">
    <property type="term" value="F:phosphotransferase activity, for other substituted phosphate groups"/>
    <property type="evidence" value="ECO:0007669"/>
    <property type="project" value="InterPro"/>
</dbReference>
<protein>
    <submittedName>
        <fullName evidence="9">UDP-N-acetylmuramyl pentapeptide phosphotransferase/UDP-N-acetylglucosamine-1-phosphate transferase</fullName>
    </submittedName>
</protein>
<feature type="binding site" evidence="7">
    <location>
        <position position="155"/>
    </location>
    <ligand>
        <name>Mg(2+)</name>
        <dbReference type="ChEBI" id="CHEBI:18420"/>
    </ligand>
</feature>
<dbReference type="GO" id="GO:0046872">
    <property type="term" value="F:metal ion binding"/>
    <property type="evidence" value="ECO:0007669"/>
    <property type="project" value="UniProtKB-KW"/>
</dbReference>
<keyword evidence="4 8" id="KW-0812">Transmembrane</keyword>
<feature type="transmembrane region" description="Helical" evidence="8">
    <location>
        <begin position="160"/>
        <end position="180"/>
    </location>
</feature>
<evidence type="ECO:0000256" key="7">
    <source>
        <dbReference type="PIRSR" id="PIRSR600715-1"/>
    </source>
</evidence>
<evidence type="ECO:0000256" key="6">
    <source>
        <dbReference type="ARBA" id="ARBA00023136"/>
    </source>
</evidence>
<feature type="binding site" evidence="7">
    <location>
        <position position="217"/>
    </location>
    <ligand>
        <name>Mg(2+)</name>
        <dbReference type="ChEBI" id="CHEBI:18420"/>
    </ligand>
</feature>
<evidence type="ECO:0000313" key="9">
    <source>
        <dbReference type="EMBL" id="MBB3187226.1"/>
    </source>
</evidence>
<dbReference type="PROSITE" id="PS01348">
    <property type="entry name" value="MRAY_2"/>
    <property type="match status" value="1"/>
</dbReference>
<evidence type="ECO:0000256" key="4">
    <source>
        <dbReference type="ARBA" id="ARBA00022692"/>
    </source>
</evidence>
<dbReference type="Pfam" id="PF00953">
    <property type="entry name" value="Glycos_transf_4"/>
    <property type="match status" value="1"/>
</dbReference>
<keyword evidence="7" id="KW-0460">Magnesium</keyword>
<feature type="transmembrane region" description="Helical" evidence="8">
    <location>
        <begin position="134"/>
        <end position="153"/>
    </location>
</feature>
<dbReference type="GO" id="GO:0071555">
    <property type="term" value="P:cell wall organization"/>
    <property type="evidence" value="ECO:0007669"/>
    <property type="project" value="TreeGrafter"/>
</dbReference>
<feature type="transmembrane region" description="Helical" evidence="8">
    <location>
        <begin position="321"/>
        <end position="342"/>
    </location>
</feature>
<evidence type="ECO:0000256" key="8">
    <source>
        <dbReference type="SAM" id="Phobius"/>
    </source>
</evidence>
<feature type="transmembrane region" description="Helical" evidence="8">
    <location>
        <begin position="186"/>
        <end position="206"/>
    </location>
</feature>
<organism evidence="9 10">
    <name type="scientific">Microbacter margulisiae</name>
    <dbReference type="NCBI Taxonomy" id="1350067"/>
    <lineage>
        <taxon>Bacteria</taxon>
        <taxon>Pseudomonadati</taxon>
        <taxon>Bacteroidota</taxon>
        <taxon>Bacteroidia</taxon>
        <taxon>Bacteroidales</taxon>
        <taxon>Porphyromonadaceae</taxon>
        <taxon>Microbacter</taxon>
    </lineage>
</organism>
<dbReference type="CDD" id="cd06853">
    <property type="entry name" value="GT_WecA_like"/>
    <property type="match status" value="1"/>
</dbReference>
<dbReference type="GO" id="GO:0005886">
    <property type="term" value="C:plasma membrane"/>
    <property type="evidence" value="ECO:0007669"/>
    <property type="project" value="UniProtKB-SubCell"/>
</dbReference>
<evidence type="ECO:0000313" key="10">
    <source>
        <dbReference type="Proteomes" id="UP000544222"/>
    </source>
</evidence>
<reference evidence="9 10" key="1">
    <citation type="submission" date="2020-08" db="EMBL/GenBank/DDBJ databases">
        <title>Genomic Encyclopedia of Type Strains, Phase IV (KMG-IV): sequencing the most valuable type-strain genomes for metagenomic binning, comparative biology and taxonomic classification.</title>
        <authorList>
            <person name="Goeker M."/>
        </authorList>
    </citation>
    <scope>NUCLEOTIDE SEQUENCE [LARGE SCALE GENOMIC DNA]</scope>
    <source>
        <strain evidence="9 10">DSM 27471</strain>
    </source>
</reference>
<accession>A0A7W5DQN3</accession>
<dbReference type="InterPro" id="IPR000715">
    <property type="entry name" value="Glycosyl_transferase_4"/>
</dbReference>
<evidence type="ECO:0000256" key="3">
    <source>
        <dbReference type="ARBA" id="ARBA00022679"/>
    </source>
</evidence>
<keyword evidence="7" id="KW-0479">Metal-binding</keyword>
<evidence type="ECO:0000256" key="2">
    <source>
        <dbReference type="ARBA" id="ARBA00022475"/>
    </source>
</evidence>
<feature type="transmembrane region" description="Helical" evidence="8">
    <location>
        <begin position="246"/>
        <end position="270"/>
    </location>
</feature>
<feature type="transmembrane region" description="Helical" evidence="8">
    <location>
        <begin position="6"/>
        <end position="26"/>
    </location>
</feature>
<keyword evidence="3 9" id="KW-0808">Transferase</keyword>
<evidence type="ECO:0000256" key="1">
    <source>
        <dbReference type="ARBA" id="ARBA00004651"/>
    </source>
</evidence>
<comment type="subcellular location">
    <subcellularLocation>
        <location evidence="1">Cell membrane</location>
        <topology evidence="1">Multi-pass membrane protein</topology>
    </subcellularLocation>
</comment>
<gene>
    <name evidence="9" type="ORF">FHX64_001389</name>
</gene>
<dbReference type="EMBL" id="JACHYB010000001">
    <property type="protein sequence ID" value="MBB3187226.1"/>
    <property type="molecule type" value="Genomic_DNA"/>
</dbReference>
<dbReference type="PANTHER" id="PTHR22926:SF3">
    <property type="entry name" value="UNDECAPRENYL-PHOSPHATE ALPHA-N-ACETYLGLUCOSAMINYL 1-PHOSPHATE TRANSFERASE"/>
    <property type="match status" value="1"/>
</dbReference>
<comment type="caution">
    <text evidence="9">The sequence shown here is derived from an EMBL/GenBank/DDBJ whole genome shotgun (WGS) entry which is preliminary data.</text>
</comment>
<proteinExistence type="predicted"/>
<feature type="transmembrane region" description="Helical" evidence="8">
    <location>
        <begin position="47"/>
        <end position="68"/>
    </location>
</feature>
<keyword evidence="6 8" id="KW-0472">Membrane</keyword>
<keyword evidence="2" id="KW-1003">Cell membrane</keyword>
<feature type="transmembrane region" description="Helical" evidence="8">
    <location>
        <begin position="104"/>
        <end position="122"/>
    </location>
</feature>
<keyword evidence="5 8" id="KW-1133">Transmembrane helix</keyword>
<name>A0A7W5DQN3_9PORP</name>
<feature type="transmembrane region" description="Helical" evidence="8">
    <location>
        <begin position="74"/>
        <end position="92"/>
    </location>
</feature>
<dbReference type="PANTHER" id="PTHR22926">
    <property type="entry name" value="PHOSPHO-N-ACETYLMURAMOYL-PENTAPEPTIDE-TRANSFERASE"/>
    <property type="match status" value="1"/>
</dbReference>
<dbReference type="InterPro" id="IPR018480">
    <property type="entry name" value="PNAcMuramoyl-5peptid_Trfase_CS"/>
</dbReference>
<dbReference type="Proteomes" id="UP000544222">
    <property type="component" value="Unassembled WGS sequence"/>
</dbReference>
<dbReference type="GO" id="GO:0009103">
    <property type="term" value="P:lipopolysaccharide biosynthetic process"/>
    <property type="evidence" value="ECO:0007669"/>
    <property type="project" value="TreeGrafter"/>
</dbReference>
<feature type="transmembrane region" description="Helical" evidence="8">
    <location>
        <begin position="213"/>
        <end position="234"/>
    </location>
</feature>
<dbReference type="GO" id="GO:0044038">
    <property type="term" value="P:cell wall macromolecule biosynthetic process"/>
    <property type="evidence" value="ECO:0007669"/>
    <property type="project" value="TreeGrafter"/>
</dbReference>
<evidence type="ECO:0000256" key="5">
    <source>
        <dbReference type="ARBA" id="ARBA00022989"/>
    </source>
</evidence>
<keyword evidence="10" id="KW-1185">Reference proteome</keyword>
<sequence>MFETMHIIAAFLISAVLVYISIPVIVKISAMKKLVDKPNERKVNDVPIPNLGGVALFLGITIGTLLSIDKIEVADFRYIFASMTLLFFLGIKDDILVLSATTKFVTQFFATGILIVLGGIRLTSLHGIFGIEEIGYVESVVLSFLVIIGIINAMNLIDGIDGLAGGLSLMITSIFGVFFIGYGQTAYAILAFAAAGSVMPFLYFNLFGKTNKIFMGDTGSLILGLLISVMVIRYNEFAIGTGHGAASPAISLSILMFPVLDVFRVMLVRIRHRKSPFKPDKNHIHHKCLDLKFSHLASSLILILFNFAVVVLIFLLRALNIHILLALLLVLYLLFYFVLVLLQNRKTKEAPLPLHREG</sequence>
<dbReference type="AlphaFoldDB" id="A0A7W5DQN3"/>
<feature type="transmembrane region" description="Helical" evidence="8">
    <location>
        <begin position="291"/>
        <end position="315"/>
    </location>
</feature>